<feature type="signal peptide" evidence="2">
    <location>
        <begin position="1"/>
        <end position="23"/>
    </location>
</feature>
<dbReference type="EMBL" id="PVXO01000027">
    <property type="protein sequence ID" value="PRR79369.1"/>
    <property type="molecule type" value="Genomic_DNA"/>
</dbReference>
<dbReference type="PANTHER" id="PTHR30032">
    <property type="entry name" value="N-ACETYLMURAMOYL-L-ALANINE AMIDASE-RELATED"/>
    <property type="match status" value="1"/>
</dbReference>
<keyword evidence="3" id="KW-0378">Hydrolase</keyword>
<comment type="caution">
    <text evidence="3">The sequence shown here is derived from an EMBL/GenBank/DDBJ whole genome shotgun (WGS) entry which is preliminary data.</text>
</comment>
<name>A0A2T0B654_9CLOT</name>
<reference evidence="3 4" key="1">
    <citation type="submission" date="2018-03" db="EMBL/GenBank/DDBJ databases">
        <title>Genome sequence of Clostridium liquoris DSM 100320.</title>
        <authorList>
            <person name="Poehlein A."/>
            <person name="Daniel R."/>
        </authorList>
    </citation>
    <scope>NUCLEOTIDE SEQUENCE [LARGE SCALE GENOMIC DNA]</scope>
    <source>
        <strain evidence="3 4">DSM 100320</strain>
    </source>
</reference>
<keyword evidence="4" id="KW-1185">Reference proteome</keyword>
<dbReference type="AlphaFoldDB" id="A0A2T0B654"/>
<evidence type="ECO:0000256" key="2">
    <source>
        <dbReference type="SAM" id="SignalP"/>
    </source>
</evidence>
<feature type="coiled-coil region" evidence="1">
    <location>
        <begin position="445"/>
        <end position="515"/>
    </location>
</feature>
<dbReference type="PANTHER" id="PTHR30032:SF8">
    <property type="entry name" value="GERMINATION-SPECIFIC N-ACETYLMURAMOYL-L-ALANINE AMIDASE"/>
    <property type="match status" value="1"/>
</dbReference>
<evidence type="ECO:0000313" key="3">
    <source>
        <dbReference type="EMBL" id="PRR79369.1"/>
    </source>
</evidence>
<evidence type="ECO:0000256" key="1">
    <source>
        <dbReference type="SAM" id="Coils"/>
    </source>
</evidence>
<keyword evidence="2" id="KW-0732">Signal</keyword>
<feature type="chain" id="PRO_5015600021" evidence="2">
    <location>
        <begin position="24"/>
        <end position="517"/>
    </location>
</feature>
<dbReference type="RefSeq" id="WP_106063003.1">
    <property type="nucleotide sequence ID" value="NZ_PVXO01000027.1"/>
</dbReference>
<keyword evidence="1" id="KW-0175">Coiled coil</keyword>
<dbReference type="Proteomes" id="UP000239706">
    <property type="component" value="Unassembled WGS sequence"/>
</dbReference>
<dbReference type="GO" id="GO:0008745">
    <property type="term" value="F:N-acetylmuramoyl-L-alanine amidase activity"/>
    <property type="evidence" value="ECO:0007669"/>
    <property type="project" value="UniProtKB-EC"/>
</dbReference>
<gene>
    <name evidence="3" type="primary">lytC_2</name>
    <name evidence="3" type="ORF">CLLI_08490</name>
</gene>
<dbReference type="Pfam" id="PF04122">
    <property type="entry name" value="CW_binding_2"/>
    <property type="match status" value="3"/>
</dbReference>
<protein>
    <submittedName>
        <fullName evidence="3">N-acetylmuramoyl-L-alanine amidase LytC</fullName>
        <ecNumber evidence="3">3.5.1.28</ecNumber>
    </submittedName>
</protein>
<evidence type="ECO:0000313" key="4">
    <source>
        <dbReference type="Proteomes" id="UP000239706"/>
    </source>
</evidence>
<organism evidence="3 4">
    <name type="scientific">Clostridium liquoris</name>
    <dbReference type="NCBI Taxonomy" id="1289519"/>
    <lineage>
        <taxon>Bacteria</taxon>
        <taxon>Bacillati</taxon>
        <taxon>Bacillota</taxon>
        <taxon>Clostridia</taxon>
        <taxon>Eubacteriales</taxon>
        <taxon>Clostridiaceae</taxon>
        <taxon>Clostridium</taxon>
    </lineage>
</organism>
<dbReference type="Gene3D" id="3.40.50.12090">
    <property type="match status" value="3"/>
</dbReference>
<dbReference type="InterPro" id="IPR007253">
    <property type="entry name" value="Cell_wall-bd_2"/>
</dbReference>
<dbReference type="EC" id="3.5.1.28" evidence="3"/>
<sequence length="517" mass="57077">MKKILSFIAAAAITVGISNTVHAQNNYNVTRLYGMDRYKTSVSISNQFNNGTLENVIVASGKNFPDALAGSVLSKKLNAPILLAGNTEDESKECIQYIKSHLDKSGTVYLLGGQASINDEFINKIKSEGYKNFVRLGGKNRFDTNKSIVNFMNVEKHTPVVIVNAYGFADALSVSSIAASKGYPIIMTSNSKLSDEAINMIKNIEPSEVYIIGGDASVGANVISEIKGIVPSLDKDKVIKLAGKDRYETSLKVCNCFNMDTDTAVIANGSNFPDALSGSALATKFNAPIVLTDGKDITNQKEFLDGKNYKNIYLLGGAAAIDFSVEYLLRGPENITAEERDYVNKLLDYCDKYIAENTNTTNYIMNRLDDVLTEENLANLQDPNKILSALDEFSRFYKDYKTILETYRQSLLNQRNEAAAMGELNGLESLKIQYINSIDIEINSADKLIIMISSYESNLNNLKDAIKSGNMNKVQQVLQKLEEDNADSLDKIIGLEDGQMEINKLKEKLLTIKNMMN</sequence>
<dbReference type="OrthoDB" id="1935856at2"/>
<dbReference type="InterPro" id="IPR051922">
    <property type="entry name" value="Bact_Sporulation_Assoc"/>
</dbReference>
<accession>A0A2T0B654</accession>
<proteinExistence type="predicted"/>